<proteinExistence type="evidence at transcript level"/>
<name>C4J7R2_MAIZE</name>
<organism evidence="1">
    <name type="scientific">Zea mays</name>
    <name type="common">Maize</name>
    <dbReference type="NCBI Taxonomy" id="4577"/>
    <lineage>
        <taxon>Eukaryota</taxon>
        <taxon>Viridiplantae</taxon>
        <taxon>Streptophyta</taxon>
        <taxon>Embryophyta</taxon>
        <taxon>Tracheophyta</taxon>
        <taxon>Spermatophyta</taxon>
        <taxon>Magnoliopsida</taxon>
        <taxon>Liliopsida</taxon>
        <taxon>Poales</taxon>
        <taxon>Poaceae</taxon>
        <taxon>PACMAD clade</taxon>
        <taxon>Panicoideae</taxon>
        <taxon>Andropogonodae</taxon>
        <taxon>Andropogoneae</taxon>
        <taxon>Tripsacinae</taxon>
        <taxon>Zea</taxon>
    </lineage>
</organism>
<reference evidence="1" key="1">
    <citation type="journal article" date="2009" name="PLoS Genet.">
        <title>Sequencing, mapping, and analysis of 27,455 maize full-length cDNAs.</title>
        <authorList>
            <person name="Soderlund C."/>
            <person name="Descour A."/>
            <person name="Kudrna D."/>
            <person name="Bomhoff M."/>
            <person name="Boyd L."/>
            <person name="Currie J."/>
            <person name="Angelova A."/>
            <person name="Collura K."/>
            <person name="Wissotski M."/>
            <person name="Ashley E."/>
            <person name="Morrow D."/>
            <person name="Fernandes J."/>
            <person name="Walbot V."/>
            <person name="Yu Y."/>
        </authorList>
    </citation>
    <scope>NUCLEOTIDE SEQUENCE</scope>
    <source>
        <strain evidence="1">B73</strain>
    </source>
</reference>
<dbReference type="EMBL" id="BT086859">
    <property type="protein sequence ID" value="ACR37212.1"/>
    <property type="molecule type" value="mRNA"/>
</dbReference>
<evidence type="ECO:0000313" key="1">
    <source>
        <dbReference type="EMBL" id="ACR37212.1"/>
    </source>
</evidence>
<dbReference type="AlphaFoldDB" id="C4J7R2"/>
<accession>C4J7R2</accession>
<protein>
    <submittedName>
        <fullName evidence="1">Uncharacterized protein</fullName>
    </submittedName>
</protein>
<sequence length="38" mass="4300">MAEIFIIHLFSTSSIINNTIFSETNPHGIKIISIQQKL</sequence>